<dbReference type="GO" id="GO:0046872">
    <property type="term" value="F:metal ion binding"/>
    <property type="evidence" value="ECO:0007669"/>
    <property type="project" value="InterPro"/>
</dbReference>
<keyword evidence="3" id="KW-1185">Reference proteome</keyword>
<proteinExistence type="predicted"/>
<dbReference type="AlphaFoldDB" id="W4LUH1"/>
<accession>W4LUH1</accession>
<reference evidence="2 3" key="1">
    <citation type="journal article" date="2014" name="Nature">
        <title>An environmental bacterial taxon with a large and distinct metabolic repertoire.</title>
        <authorList>
            <person name="Wilson M.C."/>
            <person name="Mori T."/>
            <person name="Ruckert C."/>
            <person name="Uria A.R."/>
            <person name="Helf M.J."/>
            <person name="Takada K."/>
            <person name="Gernert C."/>
            <person name="Steffens U.A."/>
            <person name="Heycke N."/>
            <person name="Schmitt S."/>
            <person name="Rinke C."/>
            <person name="Helfrich E.J."/>
            <person name="Brachmann A.O."/>
            <person name="Gurgui C."/>
            <person name="Wakimoto T."/>
            <person name="Kracht M."/>
            <person name="Crusemann M."/>
            <person name="Hentschel U."/>
            <person name="Abe I."/>
            <person name="Matsunaga S."/>
            <person name="Kalinowski J."/>
            <person name="Takeyama H."/>
            <person name="Piel J."/>
        </authorList>
    </citation>
    <scope>NUCLEOTIDE SEQUENCE [LARGE SCALE GENOMIC DNA]</scope>
    <source>
        <strain evidence="3">TSY2</strain>
    </source>
</reference>
<dbReference type="NCBIfam" id="TIGR03083">
    <property type="entry name" value="maleylpyruvate isomerase family mycothiol-dependent enzyme"/>
    <property type="match status" value="1"/>
</dbReference>
<evidence type="ECO:0000313" key="2">
    <source>
        <dbReference type="EMBL" id="ETX01520.1"/>
    </source>
</evidence>
<dbReference type="Gene3D" id="1.20.120.450">
    <property type="entry name" value="dinb family like domain"/>
    <property type="match status" value="1"/>
</dbReference>
<sequence length="184" mass="19598">MSEIFERWKGLTEAFTQRLDAVSDNQWDGSTPCADFTVRQLVSHAIDVQRMVPKALGDSGAIDTPNGDDLKSTWKAVHGAALAAYTAEGALDKEIDSPLGGKMPAGQVLGGPPSLDLMIHTWDLARAIGADESLPEDACQMALGLLQSLPSEALRQPGRFENAIEPPAGADAKTQLLCFTGRQP</sequence>
<dbReference type="InterPro" id="IPR024344">
    <property type="entry name" value="MDMPI_metal-binding"/>
</dbReference>
<dbReference type="EMBL" id="AZHX01001612">
    <property type="protein sequence ID" value="ETX01520.1"/>
    <property type="molecule type" value="Genomic_DNA"/>
</dbReference>
<evidence type="ECO:0000313" key="3">
    <source>
        <dbReference type="Proteomes" id="UP000019140"/>
    </source>
</evidence>
<dbReference type="InterPro" id="IPR034660">
    <property type="entry name" value="DinB/YfiT-like"/>
</dbReference>
<evidence type="ECO:0000259" key="1">
    <source>
        <dbReference type="Pfam" id="PF11716"/>
    </source>
</evidence>
<gene>
    <name evidence="2" type="ORF">ETSY2_37060</name>
</gene>
<protein>
    <recommendedName>
        <fullName evidence="1">Mycothiol-dependent maleylpyruvate isomerase metal-binding domain-containing protein</fullName>
    </recommendedName>
</protein>
<organism evidence="2 3">
    <name type="scientific">Candidatus Entotheonella gemina</name>
    <dbReference type="NCBI Taxonomy" id="1429439"/>
    <lineage>
        <taxon>Bacteria</taxon>
        <taxon>Pseudomonadati</taxon>
        <taxon>Nitrospinota/Tectimicrobiota group</taxon>
        <taxon>Candidatus Tectimicrobiota</taxon>
        <taxon>Candidatus Entotheonellia</taxon>
        <taxon>Candidatus Entotheonellales</taxon>
        <taxon>Candidatus Entotheonellaceae</taxon>
        <taxon>Candidatus Entotheonella</taxon>
    </lineage>
</organism>
<feature type="domain" description="Mycothiol-dependent maleylpyruvate isomerase metal-binding" evidence="1">
    <location>
        <begin position="11"/>
        <end position="82"/>
    </location>
</feature>
<dbReference type="Proteomes" id="UP000019140">
    <property type="component" value="Unassembled WGS sequence"/>
</dbReference>
<dbReference type="NCBIfam" id="TIGR03086">
    <property type="entry name" value="TIGR03086 family metal-binding protein"/>
    <property type="match status" value="1"/>
</dbReference>
<dbReference type="Pfam" id="PF11716">
    <property type="entry name" value="MDMPI_N"/>
    <property type="match status" value="1"/>
</dbReference>
<dbReference type="HOGENOM" id="CLU_051661_1_0_7"/>
<dbReference type="PATRIC" id="fig|1429439.4.peg.6256"/>
<dbReference type="SUPFAM" id="SSF109854">
    <property type="entry name" value="DinB/YfiT-like putative metalloenzymes"/>
    <property type="match status" value="1"/>
</dbReference>
<dbReference type="InterPro" id="IPR017517">
    <property type="entry name" value="Maleyloyr_isom"/>
</dbReference>
<comment type="caution">
    <text evidence="2">The sequence shown here is derived from an EMBL/GenBank/DDBJ whole genome shotgun (WGS) entry which is preliminary data.</text>
</comment>
<dbReference type="InterPro" id="IPR017520">
    <property type="entry name" value="CHP03086"/>
</dbReference>
<name>W4LUH1_9BACT</name>